<reference evidence="1" key="2">
    <citation type="submission" date="2020-09" db="EMBL/GenBank/DDBJ databases">
        <authorList>
            <person name="Sun Q."/>
            <person name="Zhou Y."/>
        </authorList>
    </citation>
    <scope>NUCLEOTIDE SEQUENCE</scope>
    <source>
        <strain evidence="1">CGMCC 1.12987</strain>
    </source>
</reference>
<protein>
    <submittedName>
        <fullName evidence="1">Uncharacterized protein</fullName>
    </submittedName>
</protein>
<reference evidence="1" key="1">
    <citation type="journal article" date="2014" name="Int. J. Syst. Evol. Microbiol.">
        <title>Complete genome sequence of Corynebacterium casei LMG S-19264T (=DSM 44701T), isolated from a smear-ripened cheese.</title>
        <authorList>
            <consortium name="US DOE Joint Genome Institute (JGI-PGF)"/>
            <person name="Walter F."/>
            <person name="Albersmeier A."/>
            <person name="Kalinowski J."/>
            <person name="Ruckert C."/>
        </authorList>
    </citation>
    <scope>NUCLEOTIDE SEQUENCE</scope>
    <source>
        <strain evidence="1">CGMCC 1.12987</strain>
    </source>
</reference>
<evidence type="ECO:0000313" key="1">
    <source>
        <dbReference type="EMBL" id="GGG18319.1"/>
    </source>
</evidence>
<name>A0A917G235_9BACL</name>
<accession>A0A917G235</accession>
<keyword evidence="2" id="KW-1185">Reference proteome</keyword>
<evidence type="ECO:0000313" key="2">
    <source>
        <dbReference type="Proteomes" id="UP000644756"/>
    </source>
</evidence>
<comment type="caution">
    <text evidence="1">The sequence shown here is derived from an EMBL/GenBank/DDBJ whole genome shotgun (WGS) entry which is preliminary data.</text>
</comment>
<organism evidence="1 2">
    <name type="scientific">Paenibacillus abyssi</name>
    <dbReference type="NCBI Taxonomy" id="1340531"/>
    <lineage>
        <taxon>Bacteria</taxon>
        <taxon>Bacillati</taxon>
        <taxon>Bacillota</taxon>
        <taxon>Bacilli</taxon>
        <taxon>Bacillales</taxon>
        <taxon>Paenibacillaceae</taxon>
        <taxon>Paenibacillus</taxon>
    </lineage>
</organism>
<gene>
    <name evidence="1" type="ORF">GCM10010916_38960</name>
</gene>
<dbReference type="AlphaFoldDB" id="A0A917G235"/>
<proteinExistence type="predicted"/>
<dbReference type="EMBL" id="BMGR01000014">
    <property type="protein sequence ID" value="GGG18319.1"/>
    <property type="molecule type" value="Genomic_DNA"/>
</dbReference>
<dbReference type="RefSeq" id="WP_188532741.1">
    <property type="nucleotide sequence ID" value="NZ_BMGR01000014.1"/>
</dbReference>
<sequence>MKSVVVSDTLFEQRVYFSRHEIYKTRNTIDRILYHVGLEWAPENGRGSYSNSELPPTDDKGTAKMTFPGKDMYKALQHAESLSRKYNLPVRLSL</sequence>
<dbReference type="Proteomes" id="UP000644756">
    <property type="component" value="Unassembled WGS sequence"/>
</dbReference>